<keyword evidence="1" id="KW-0732">Signal</keyword>
<evidence type="ECO:0000313" key="3">
    <source>
        <dbReference type="Proteomes" id="UP001569153"/>
    </source>
</evidence>
<organism evidence="2 3">
    <name type="scientific">Vibrio cortegadensis</name>
    <dbReference type="NCBI Taxonomy" id="1328770"/>
    <lineage>
        <taxon>Bacteria</taxon>
        <taxon>Pseudomonadati</taxon>
        <taxon>Pseudomonadota</taxon>
        <taxon>Gammaproteobacteria</taxon>
        <taxon>Vibrionales</taxon>
        <taxon>Vibrionaceae</taxon>
        <taxon>Vibrio</taxon>
    </lineage>
</organism>
<comment type="caution">
    <text evidence="2">The sequence shown here is derived from an EMBL/GenBank/DDBJ whole genome shotgun (WGS) entry which is preliminary data.</text>
</comment>
<feature type="chain" id="PRO_5046240044" evidence="1">
    <location>
        <begin position="20"/>
        <end position="520"/>
    </location>
</feature>
<accession>A0ABV4M2F8</accession>
<gene>
    <name evidence="2" type="ORF">ACED38_03260</name>
</gene>
<protein>
    <submittedName>
        <fullName evidence="2">Uncharacterized protein</fullName>
    </submittedName>
</protein>
<evidence type="ECO:0000313" key="2">
    <source>
        <dbReference type="EMBL" id="MEZ8193900.1"/>
    </source>
</evidence>
<keyword evidence="3" id="KW-1185">Reference proteome</keyword>
<dbReference type="Proteomes" id="UP001569153">
    <property type="component" value="Unassembled WGS sequence"/>
</dbReference>
<reference evidence="2 3" key="1">
    <citation type="submission" date="2024-06" db="EMBL/GenBank/DDBJ databases">
        <authorList>
            <person name="Steensen K."/>
            <person name="Seneca J."/>
            <person name="Bartlau N."/>
            <person name="Yu A.X."/>
            <person name="Polz M.F."/>
        </authorList>
    </citation>
    <scope>NUCLEOTIDE SEQUENCE [LARGE SCALE GENOMIC DNA]</scope>
    <source>
        <strain evidence="2 3">FF146</strain>
    </source>
</reference>
<name>A0ABV4M2F8_9VIBR</name>
<dbReference type="RefSeq" id="WP_371729647.1">
    <property type="nucleotide sequence ID" value="NZ_JBGOOT010000001.1"/>
</dbReference>
<feature type="signal peptide" evidence="1">
    <location>
        <begin position="1"/>
        <end position="19"/>
    </location>
</feature>
<sequence length="520" mass="56758">MKKISILIAIAMGSTNALANLSNTAVVDTVATNDTQSVQKEKHATQSQDPEDIAIQRIQHRIAKECVIDSLGYTLNPKGCVDAQIKFYVAQVKKKERAKAAKLGAAYKKSFVHSGTAKVSVDKTDLKWGDHRIAAFDDAIQVARVNFITEINADLSSSTLKGTSFDNGIEKNVSFTDSEKRAFLNREANLDITAGVADAVIESETGKEVNLSDSIELQPMTKTVKGNESTVVTTKSVDAAAEISGSYVVRSFEAVSEEGVTWVGVVIRGSEKSKRQIRSIYEGGSSYQPVPEKVGKGIDPYIWFNKEYNNLYKEVGTKLMWNERGYPVLLSFGQTSNPYVQGTFDYDMYETDFAADEALTRALGGLSEVFNLQGVSNKKSAIGKTTRKEFTVTFDGQNEKIKTKEITDLVKKVKSFSEMNSSTKGMQGLKEIGTYDNYHPVTNKKITGVVYVWSPEYAAASQSYSAQQGADTSKGIGGYNGGGSIAGQEQATTPGVFYSETQPTQQSLIMSQDLMDDSDF</sequence>
<dbReference type="EMBL" id="JBGOOT010000001">
    <property type="protein sequence ID" value="MEZ8193900.1"/>
    <property type="molecule type" value="Genomic_DNA"/>
</dbReference>
<evidence type="ECO:0000256" key="1">
    <source>
        <dbReference type="SAM" id="SignalP"/>
    </source>
</evidence>
<proteinExistence type="predicted"/>